<reference evidence="1 2" key="1">
    <citation type="submission" date="2023-11" db="EMBL/GenBank/DDBJ databases">
        <authorList>
            <person name="Okamura Y."/>
        </authorList>
    </citation>
    <scope>NUCLEOTIDE SEQUENCE [LARGE SCALE GENOMIC DNA]</scope>
</reference>
<keyword evidence="2" id="KW-1185">Reference proteome</keyword>
<proteinExistence type="predicted"/>
<dbReference type="AlphaFoldDB" id="A0AAV1JAV0"/>
<accession>A0AAV1JAV0</accession>
<evidence type="ECO:0000313" key="1">
    <source>
        <dbReference type="EMBL" id="CAK1546311.1"/>
    </source>
</evidence>
<name>A0AAV1JAV0_9NEOP</name>
<dbReference type="EMBL" id="CAVLEF010000007">
    <property type="protein sequence ID" value="CAK1546311.1"/>
    <property type="molecule type" value="Genomic_DNA"/>
</dbReference>
<dbReference type="Proteomes" id="UP001497472">
    <property type="component" value="Unassembled WGS sequence"/>
</dbReference>
<sequence>MYIIICIVRYVYIVRDSLDRAPALRQFDVAHCCQFVATGSPRPPRPPTLIHPTSSSVRNLRGTPFVLILQYVSSTEIADHAATPDRNVSPSRRPK</sequence>
<organism evidence="1 2">
    <name type="scientific">Leptosia nina</name>
    <dbReference type="NCBI Taxonomy" id="320188"/>
    <lineage>
        <taxon>Eukaryota</taxon>
        <taxon>Metazoa</taxon>
        <taxon>Ecdysozoa</taxon>
        <taxon>Arthropoda</taxon>
        <taxon>Hexapoda</taxon>
        <taxon>Insecta</taxon>
        <taxon>Pterygota</taxon>
        <taxon>Neoptera</taxon>
        <taxon>Endopterygota</taxon>
        <taxon>Lepidoptera</taxon>
        <taxon>Glossata</taxon>
        <taxon>Ditrysia</taxon>
        <taxon>Papilionoidea</taxon>
        <taxon>Pieridae</taxon>
        <taxon>Pierinae</taxon>
        <taxon>Leptosia</taxon>
    </lineage>
</organism>
<protein>
    <submittedName>
        <fullName evidence="1">Uncharacterized protein</fullName>
    </submittedName>
</protein>
<gene>
    <name evidence="1" type="ORF">LNINA_LOCUS5892</name>
</gene>
<evidence type="ECO:0000313" key="2">
    <source>
        <dbReference type="Proteomes" id="UP001497472"/>
    </source>
</evidence>
<comment type="caution">
    <text evidence="1">The sequence shown here is derived from an EMBL/GenBank/DDBJ whole genome shotgun (WGS) entry which is preliminary data.</text>
</comment>